<dbReference type="Proteomes" id="UP000199392">
    <property type="component" value="Unassembled WGS sequence"/>
</dbReference>
<sequence length="90" mass="9111">MLSLLDLLGTIGGSILGLPGILGVALGMTTRNWIIAMILGGVIGVLTPIILGGHHSAHVPITTLEYSVSTVIGIIAGLVGCAIRRKGAML</sequence>
<dbReference type="STRING" id="311180.SAMN04488050_12527"/>
<dbReference type="RefSeq" id="WP_235940200.1">
    <property type="nucleotide sequence ID" value="NZ_FNCL01000028.1"/>
</dbReference>
<keyword evidence="1" id="KW-0472">Membrane</keyword>
<organism evidence="2 3">
    <name type="scientific">Alloyangia pacifica</name>
    <dbReference type="NCBI Taxonomy" id="311180"/>
    <lineage>
        <taxon>Bacteria</taxon>
        <taxon>Pseudomonadati</taxon>
        <taxon>Pseudomonadota</taxon>
        <taxon>Alphaproteobacteria</taxon>
        <taxon>Rhodobacterales</taxon>
        <taxon>Roseobacteraceae</taxon>
        <taxon>Alloyangia</taxon>
    </lineage>
</organism>
<feature type="transmembrane region" description="Helical" evidence="1">
    <location>
        <begin position="6"/>
        <end position="26"/>
    </location>
</feature>
<evidence type="ECO:0000256" key="1">
    <source>
        <dbReference type="SAM" id="Phobius"/>
    </source>
</evidence>
<evidence type="ECO:0000313" key="2">
    <source>
        <dbReference type="EMBL" id="SFT26457.1"/>
    </source>
</evidence>
<keyword evidence="1" id="KW-1133">Transmembrane helix</keyword>
<feature type="transmembrane region" description="Helical" evidence="1">
    <location>
        <begin position="33"/>
        <end position="54"/>
    </location>
</feature>
<accession>A0A1I6WKG2</accession>
<dbReference type="AlphaFoldDB" id="A0A1I6WKG2"/>
<protein>
    <submittedName>
        <fullName evidence="2">Uncharacterized protein</fullName>
    </submittedName>
</protein>
<keyword evidence="3" id="KW-1185">Reference proteome</keyword>
<feature type="transmembrane region" description="Helical" evidence="1">
    <location>
        <begin position="66"/>
        <end position="83"/>
    </location>
</feature>
<reference evidence="3" key="1">
    <citation type="submission" date="2016-10" db="EMBL/GenBank/DDBJ databases">
        <authorList>
            <person name="Varghese N."/>
            <person name="Submissions S."/>
        </authorList>
    </citation>
    <scope>NUCLEOTIDE SEQUENCE [LARGE SCALE GENOMIC DNA]</scope>
    <source>
        <strain evidence="3">DSM 26894</strain>
    </source>
</reference>
<keyword evidence="1" id="KW-0812">Transmembrane</keyword>
<evidence type="ECO:0000313" key="3">
    <source>
        <dbReference type="Proteomes" id="UP000199392"/>
    </source>
</evidence>
<proteinExistence type="predicted"/>
<gene>
    <name evidence="2" type="ORF">SAMN04488050_12527</name>
</gene>
<name>A0A1I6WKG2_9RHOB</name>
<dbReference type="EMBL" id="FOZW01000025">
    <property type="protein sequence ID" value="SFT26457.1"/>
    <property type="molecule type" value="Genomic_DNA"/>
</dbReference>